<feature type="transmembrane region" description="Helical" evidence="1">
    <location>
        <begin position="28"/>
        <end position="45"/>
    </location>
</feature>
<dbReference type="Pfam" id="PF02517">
    <property type="entry name" value="Rce1-like"/>
    <property type="match status" value="1"/>
</dbReference>
<evidence type="ECO:0000313" key="4">
    <source>
        <dbReference type="Proteomes" id="UP000193804"/>
    </source>
</evidence>
<keyword evidence="1" id="KW-0812">Transmembrane</keyword>
<keyword evidence="3" id="KW-0645">Protease</keyword>
<dbReference type="GO" id="GO:0006508">
    <property type="term" value="P:proteolysis"/>
    <property type="evidence" value="ECO:0007669"/>
    <property type="project" value="UniProtKB-KW"/>
</dbReference>
<feature type="transmembrane region" description="Helical" evidence="1">
    <location>
        <begin position="52"/>
        <end position="73"/>
    </location>
</feature>
<dbReference type="RefSeq" id="WP_394334689.1">
    <property type="nucleotide sequence ID" value="NZ_FXAW01000002.1"/>
</dbReference>
<keyword evidence="1" id="KW-1133">Transmembrane helix</keyword>
<sequence>MFFIFGIGLAYILLKLLSKSIKIPSTLFLIIISAILFSLLHLNVIGKQDNFLAYLIILIPYFIKGYFYGYINYRLGFRYAFYAHALHNLTLASMNLMMR</sequence>
<organism evidence="3 4">
    <name type="scientific">Marivirga sericea</name>
    <dbReference type="NCBI Taxonomy" id="1028"/>
    <lineage>
        <taxon>Bacteria</taxon>
        <taxon>Pseudomonadati</taxon>
        <taxon>Bacteroidota</taxon>
        <taxon>Cytophagia</taxon>
        <taxon>Cytophagales</taxon>
        <taxon>Marivirgaceae</taxon>
        <taxon>Marivirga</taxon>
    </lineage>
</organism>
<accession>A0A1X7JAF7</accession>
<dbReference type="Proteomes" id="UP000193804">
    <property type="component" value="Unassembled WGS sequence"/>
</dbReference>
<keyword evidence="4" id="KW-1185">Reference proteome</keyword>
<evidence type="ECO:0000313" key="3">
    <source>
        <dbReference type="EMBL" id="SMG24762.1"/>
    </source>
</evidence>
<reference evidence="4" key="1">
    <citation type="submission" date="2017-04" db="EMBL/GenBank/DDBJ databases">
        <authorList>
            <person name="Varghese N."/>
            <person name="Submissions S."/>
        </authorList>
    </citation>
    <scope>NUCLEOTIDE SEQUENCE [LARGE SCALE GENOMIC DNA]</scope>
    <source>
        <strain evidence="4">DSM 4125</strain>
    </source>
</reference>
<dbReference type="EMBL" id="FXAW01000002">
    <property type="protein sequence ID" value="SMG24762.1"/>
    <property type="molecule type" value="Genomic_DNA"/>
</dbReference>
<proteinExistence type="predicted"/>
<name>A0A1X7JAF7_9BACT</name>
<protein>
    <submittedName>
        <fullName evidence="3">CAAX protease self-immunity</fullName>
    </submittedName>
</protein>
<dbReference type="GO" id="GO:0004175">
    <property type="term" value="F:endopeptidase activity"/>
    <property type="evidence" value="ECO:0007669"/>
    <property type="project" value="UniProtKB-ARBA"/>
</dbReference>
<keyword evidence="1" id="KW-0472">Membrane</keyword>
<evidence type="ECO:0000256" key="1">
    <source>
        <dbReference type="SAM" id="Phobius"/>
    </source>
</evidence>
<dbReference type="InterPro" id="IPR003675">
    <property type="entry name" value="Rce1/LyrA-like_dom"/>
</dbReference>
<keyword evidence="3" id="KW-0378">Hydrolase</keyword>
<evidence type="ECO:0000259" key="2">
    <source>
        <dbReference type="Pfam" id="PF02517"/>
    </source>
</evidence>
<dbReference type="GO" id="GO:0080120">
    <property type="term" value="P:CAAX-box protein maturation"/>
    <property type="evidence" value="ECO:0007669"/>
    <property type="project" value="UniProtKB-ARBA"/>
</dbReference>
<gene>
    <name evidence="3" type="ORF">SAMN05661096_01489</name>
</gene>
<dbReference type="AlphaFoldDB" id="A0A1X7JAF7"/>
<feature type="domain" description="CAAX prenyl protease 2/Lysostaphin resistance protein A-like" evidence="2">
    <location>
        <begin position="12"/>
        <end position="89"/>
    </location>
</feature>